<dbReference type="PRINTS" id="PR00775">
    <property type="entry name" value="HEATSHOCK90"/>
</dbReference>
<evidence type="ECO:0000256" key="3">
    <source>
        <dbReference type="ARBA" id="ARBA00022840"/>
    </source>
</evidence>
<dbReference type="STRING" id="6216.A0A0R3SB92"/>
<name>A0A0R3SB92_HYMDI</name>
<feature type="binding site" evidence="5">
    <location>
        <position position="85"/>
    </location>
    <ligand>
        <name>ATP</name>
        <dbReference type="ChEBI" id="CHEBI:30616"/>
    </ligand>
</feature>
<evidence type="ECO:0000256" key="2">
    <source>
        <dbReference type="ARBA" id="ARBA00022741"/>
    </source>
</evidence>
<evidence type="ECO:0000256" key="4">
    <source>
        <dbReference type="ARBA" id="ARBA00023186"/>
    </source>
</evidence>
<feature type="binding site" evidence="5">
    <location>
        <position position="229"/>
    </location>
    <ligand>
        <name>ATP</name>
        <dbReference type="ChEBI" id="CHEBI:30616"/>
    </ligand>
</feature>
<reference evidence="8" key="1">
    <citation type="submission" date="2017-02" db="UniProtKB">
        <authorList>
            <consortium name="WormBaseParasite"/>
        </authorList>
    </citation>
    <scope>IDENTIFICATION</scope>
</reference>
<evidence type="ECO:0000256" key="5">
    <source>
        <dbReference type="PIRSR" id="PIRSR002583-1"/>
    </source>
</evidence>
<feature type="binding site" evidence="5">
    <location>
        <position position="130"/>
    </location>
    <ligand>
        <name>ATP</name>
        <dbReference type="ChEBI" id="CHEBI:30616"/>
    </ligand>
</feature>
<organism evidence="8">
    <name type="scientific">Hymenolepis diminuta</name>
    <name type="common">Rat tapeworm</name>
    <dbReference type="NCBI Taxonomy" id="6216"/>
    <lineage>
        <taxon>Eukaryota</taxon>
        <taxon>Metazoa</taxon>
        <taxon>Spiralia</taxon>
        <taxon>Lophotrochozoa</taxon>
        <taxon>Platyhelminthes</taxon>
        <taxon>Cestoda</taxon>
        <taxon>Eucestoda</taxon>
        <taxon>Cyclophyllidea</taxon>
        <taxon>Hymenolepididae</taxon>
        <taxon>Hymenolepis</taxon>
    </lineage>
</organism>
<dbReference type="GO" id="GO:0005524">
    <property type="term" value="F:ATP binding"/>
    <property type="evidence" value="ECO:0007669"/>
    <property type="project" value="UniProtKB-KW"/>
</dbReference>
<feature type="binding site" evidence="5">
    <location>
        <position position="149"/>
    </location>
    <ligand>
        <name>ATP</name>
        <dbReference type="ChEBI" id="CHEBI:30616"/>
    </ligand>
</feature>
<evidence type="ECO:0000313" key="7">
    <source>
        <dbReference type="Proteomes" id="UP000274504"/>
    </source>
</evidence>
<proteinExistence type="inferred from homology"/>
<dbReference type="OrthoDB" id="28737at2759"/>
<protein>
    <submittedName>
        <fullName evidence="8">HATPase_c domain-containing protein</fullName>
    </submittedName>
</protein>
<dbReference type="Gene3D" id="3.30.230.80">
    <property type="match status" value="1"/>
</dbReference>
<keyword evidence="2 5" id="KW-0547">Nucleotide-binding</keyword>
<dbReference type="CDD" id="cd16927">
    <property type="entry name" value="HATPase_Hsp90-like"/>
    <property type="match status" value="1"/>
</dbReference>
<gene>
    <name evidence="6" type="ORF">HDID_LOCUS1715</name>
</gene>
<dbReference type="GO" id="GO:0016887">
    <property type="term" value="F:ATP hydrolysis activity"/>
    <property type="evidence" value="ECO:0007669"/>
    <property type="project" value="InterPro"/>
</dbReference>
<dbReference type="Gene3D" id="3.30.565.10">
    <property type="entry name" value="Histidine kinase-like ATPase, C-terminal domain"/>
    <property type="match status" value="1"/>
</dbReference>
<dbReference type="GO" id="GO:0051082">
    <property type="term" value="F:unfolded protein binding"/>
    <property type="evidence" value="ECO:0007669"/>
    <property type="project" value="InterPro"/>
</dbReference>
<dbReference type="WBParaSite" id="HDID_0000171401-mRNA-1">
    <property type="protein sequence ID" value="HDID_0000171401-mRNA-1"/>
    <property type="gene ID" value="HDID_0000171401"/>
</dbReference>
<dbReference type="PANTHER" id="PTHR11528">
    <property type="entry name" value="HEAT SHOCK PROTEIN 90 FAMILY MEMBER"/>
    <property type="match status" value="1"/>
</dbReference>
<feature type="binding site" evidence="5">
    <location>
        <position position="89"/>
    </location>
    <ligand>
        <name>ATP</name>
        <dbReference type="ChEBI" id="CHEBI:30616"/>
    </ligand>
</feature>
<dbReference type="HAMAP" id="MF_00505">
    <property type="entry name" value="HSP90"/>
    <property type="match status" value="1"/>
</dbReference>
<evidence type="ECO:0000313" key="6">
    <source>
        <dbReference type="EMBL" id="VDL19176.1"/>
    </source>
</evidence>
<evidence type="ECO:0000313" key="8">
    <source>
        <dbReference type="WBParaSite" id="HDID_0000171401-mRNA-1"/>
    </source>
</evidence>
<keyword evidence="3 5" id="KW-0067">ATP-binding</keyword>
<dbReference type="Gene3D" id="1.20.120.790">
    <property type="entry name" value="Heat shock protein 90, C-terminal domain"/>
    <property type="match status" value="1"/>
</dbReference>
<dbReference type="InterPro" id="IPR036890">
    <property type="entry name" value="HATPase_C_sf"/>
</dbReference>
<feature type="binding site" evidence="5">
    <location>
        <position position="135"/>
    </location>
    <ligand>
        <name>ATP</name>
        <dbReference type="ChEBI" id="CHEBI:30616"/>
    </ligand>
</feature>
<keyword evidence="4" id="KW-0143">Chaperone</keyword>
<dbReference type="PIRSF" id="PIRSF002583">
    <property type="entry name" value="Hsp90"/>
    <property type="match status" value="1"/>
</dbReference>
<dbReference type="AlphaFoldDB" id="A0A0R3SB92"/>
<dbReference type="SUPFAM" id="SSF110942">
    <property type="entry name" value="HSP90 C-terminal domain"/>
    <property type="match status" value="1"/>
</dbReference>
<dbReference type="InterPro" id="IPR001404">
    <property type="entry name" value="Hsp90_fam"/>
</dbReference>
<reference evidence="6 7" key="2">
    <citation type="submission" date="2018-11" db="EMBL/GenBank/DDBJ databases">
        <authorList>
            <consortium name="Pathogen Informatics"/>
        </authorList>
    </citation>
    <scope>NUCLEOTIDE SEQUENCE [LARGE SCALE GENOMIC DNA]</scope>
</reference>
<sequence length="701" mass="79034">FTLSLARAASRGLISNHRYFIIRCAAASQKTQFFQPSVIFPRFFALETASSKPEGKVKRFEADTHKLLDIVAKSLYSDKEVFVRELISNASDAVERLRFLETSGNVKGSDSPLEIHVTTDEAAHTLIISDNGIGMTAEEMEKNLGTIAKSGSREYVAQLKQNNASGQDSSNIIGQFGVGFYAAFMVADKVEVQSVSQAKGSDLKGHRWVSTGSDGTYSISECLEATPGTKIILHLKSDSAEFAKQSVVDAIIRKYSNFIGVPVFLNGKQINVVDPVWTKDPSKVTEEEYKAFFQFISGNKYDHPRYRITFNTDSPINIRALLFIPANKPSIFDMARESDIGLSLYSRKILIMSKANRLLPRWLRFVRGIVDSEDIPLNLSRELLQDHGLIRKINHILTSRVLRYLENEAKRNFADFSVFLSDYGLYLKEGIVTEPDQSTREEIAKLLRFESSKFPEGQTTSFDEYASRMRAGERNIYFLSAPNRELAEKSPYFEALKKKHDDTEVLFLYEPYDELVLMNMGQYDRKNFCSLEKYLADDTSDTDTVEKSEGECLTQDQANKLSEWAEKILGQKVKKVKVTQRLAQHPCCVQVAEAGAMRHLLRTSLMGRPSTEKYLVMQPILELNPGHQLIRYLFQLVTSEGPNQVQDNILATALIDYLLDAGMAHAGLLDENRDMVTRSSQLLTLLSERVTTASDKKSQLK</sequence>
<feature type="binding site" evidence="5">
    <location>
        <position position="143"/>
    </location>
    <ligand>
        <name>ATP</name>
        <dbReference type="ChEBI" id="CHEBI:30616"/>
    </ligand>
</feature>
<dbReference type="Pfam" id="PF00183">
    <property type="entry name" value="HSP90"/>
    <property type="match status" value="1"/>
</dbReference>
<dbReference type="SUPFAM" id="SSF55874">
    <property type="entry name" value="ATPase domain of HSP90 chaperone/DNA topoisomerase II/histidine kinase"/>
    <property type="match status" value="1"/>
</dbReference>
<dbReference type="EMBL" id="UYSG01000347">
    <property type="protein sequence ID" value="VDL19176.1"/>
    <property type="molecule type" value="Genomic_DNA"/>
</dbReference>
<feature type="binding site" evidence="5">
    <location>
        <begin position="150"/>
        <end position="151"/>
    </location>
    <ligand>
        <name>ATP</name>
        <dbReference type="ChEBI" id="CHEBI:30616"/>
    </ligand>
</feature>
<feature type="binding site" evidence="5">
    <location>
        <begin position="175"/>
        <end position="180"/>
    </location>
    <ligand>
        <name>ATP</name>
        <dbReference type="ChEBI" id="CHEBI:30616"/>
    </ligand>
</feature>
<dbReference type="NCBIfam" id="NF003555">
    <property type="entry name" value="PRK05218.1"/>
    <property type="match status" value="1"/>
</dbReference>
<dbReference type="Gene3D" id="3.40.50.11260">
    <property type="match status" value="1"/>
</dbReference>
<dbReference type="InterPro" id="IPR020575">
    <property type="entry name" value="Hsp90_N"/>
</dbReference>
<dbReference type="InterPro" id="IPR037196">
    <property type="entry name" value="HSP90_C"/>
</dbReference>
<accession>A0A0R3SB92</accession>
<dbReference type="GO" id="GO:0140662">
    <property type="term" value="F:ATP-dependent protein folding chaperone"/>
    <property type="evidence" value="ECO:0007669"/>
    <property type="project" value="InterPro"/>
</dbReference>
<dbReference type="FunFam" id="3.30.230.80:FF:000004">
    <property type="entry name" value="Heat shock protein 75 kDa"/>
    <property type="match status" value="1"/>
</dbReference>
<dbReference type="Pfam" id="PF13589">
    <property type="entry name" value="HATPase_c_3"/>
    <property type="match status" value="1"/>
</dbReference>
<dbReference type="Proteomes" id="UP000274504">
    <property type="component" value="Unassembled WGS sequence"/>
</dbReference>
<evidence type="ECO:0000256" key="1">
    <source>
        <dbReference type="ARBA" id="ARBA00008239"/>
    </source>
</evidence>
<feature type="binding site" evidence="5">
    <location>
        <position position="381"/>
    </location>
    <ligand>
        <name>ATP</name>
        <dbReference type="ChEBI" id="CHEBI:30616"/>
    </ligand>
</feature>
<dbReference type="InterPro" id="IPR020568">
    <property type="entry name" value="Ribosomal_Su5_D2-typ_SF"/>
</dbReference>
<dbReference type="FunFam" id="3.40.50.11260:FF:000004">
    <property type="entry name" value="Heat shock protein 75 mitochondrial"/>
    <property type="match status" value="1"/>
</dbReference>
<comment type="similarity">
    <text evidence="1">Belongs to the heat shock protein 90 family.</text>
</comment>
<dbReference type="SUPFAM" id="SSF54211">
    <property type="entry name" value="Ribosomal protein S5 domain 2-like"/>
    <property type="match status" value="1"/>
</dbReference>